<dbReference type="AlphaFoldDB" id="A0A7S1N9Z9"/>
<protein>
    <submittedName>
        <fullName evidence="1">Uncharacterized protein</fullName>
    </submittedName>
</protein>
<proteinExistence type="predicted"/>
<evidence type="ECO:0000313" key="1">
    <source>
        <dbReference type="EMBL" id="CAD9006514.1"/>
    </source>
</evidence>
<sequence length="110" mass="12429">MNVAMRYIFSCAFSLAHLQNRLAQAAHSYFWTVFIIMPGLLECLLPAPINPQLHKSCVFHTCVWSPHIPGCADSHVFLGVRVPKESKRLSRNLMRITQTGASCTCAREQR</sequence>
<reference evidence="1" key="1">
    <citation type="submission" date="2021-01" db="EMBL/GenBank/DDBJ databases">
        <authorList>
            <person name="Corre E."/>
            <person name="Pelletier E."/>
            <person name="Niang G."/>
            <person name="Scheremetjew M."/>
            <person name="Finn R."/>
            <person name="Kale V."/>
            <person name="Holt S."/>
            <person name="Cochrane G."/>
            <person name="Meng A."/>
            <person name="Brown T."/>
            <person name="Cohen L."/>
        </authorList>
    </citation>
    <scope>NUCLEOTIDE SEQUENCE</scope>
    <source>
        <strain evidence="1">NIES-381</strain>
    </source>
</reference>
<gene>
    <name evidence="1" type="ORF">EGYM00392_LOCUS17604</name>
</gene>
<name>A0A7S1N9Z9_9EUGL</name>
<organism evidence="1">
    <name type="scientific">Eutreptiella gymnastica</name>
    <dbReference type="NCBI Taxonomy" id="73025"/>
    <lineage>
        <taxon>Eukaryota</taxon>
        <taxon>Discoba</taxon>
        <taxon>Euglenozoa</taxon>
        <taxon>Euglenida</taxon>
        <taxon>Spirocuta</taxon>
        <taxon>Euglenophyceae</taxon>
        <taxon>Eutreptiales</taxon>
        <taxon>Eutreptiaceae</taxon>
        <taxon>Eutreptiella</taxon>
    </lineage>
</organism>
<dbReference type="EMBL" id="HBGA01047974">
    <property type="protein sequence ID" value="CAD9006514.1"/>
    <property type="molecule type" value="Transcribed_RNA"/>
</dbReference>
<accession>A0A7S1N9Z9</accession>